<organism evidence="2 3">
    <name type="scientific">Trichoderma arundinaceum</name>
    <dbReference type="NCBI Taxonomy" id="490622"/>
    <lineage>
        <taxon>Eukaryota</taxon>
        <taxon>Fungi</taxon>
        <taxon>Dikarya</taxon>
        <taxon>Ascomycota</taxon>
        <taxon>Pezizomycotina</taxon>
        <taxon>Sordariomycetes</taxon>
        <taxon>Hypocreomycetidae</taxon>
        <taxon>Hypocreales</taxon>
        <taxon>Hypocreaceae</taxon>
        <taxon>Trichoderma</taxon>
    </lineage>
</organism>
<reference evidence="2 3" key="1">
    <citation type="journal article" date="2018" name="PLoS Pathog.">
        <title>Evolution of structural diversity of trichothecenes, a family of toxins produced by plant pathogenic and entomopathogenic fungi.</title>
        <authorList>
            <person name="Proctor R.H."/>
            <person name="McCormick S.P."/>
            <person name="Kim H.S."/>
            <person name="Cardoza R.E."/>
            <person name="Stanley A.M."/>
            <person name="Lindo L."/>
            <person name="Kelly A."/>
            <person name="Brown D.W."/>
            <person name="Lee T."/>
            <person name="Vaughan M.M."/>
            <person name="Alexander N.J."/>
            <person name="Busman M."/>
            <person name="Gutierrez S."/>
        </authorList>
    </citation>
    <scope>NUCLEOTIDE SEQUENCE [LARGE SCALE GENOMIC DNA]</scope>
    <source>
        <strain evidence="2 3">IBT 40837</strain>
    </source>
</reference>
<evidence type="ECO:0000256" key="1">
    <source>
        <dbReference type="SAM" id="Phobius"/>
    </source>
</evidence>
<accession>A0A395NKV3</accession>
<keyword evidence="3" id="KW-1185">Reference proteome</keyword>
<dbReference type="STRING" id="490622.A0A395NKV3"/>
<gene>
    <name evidence="2" type="ORF">TARUN_5803</name>
</gene>
<dbReference type="EMBL" id="PXOA01000351">
    <property type="protein sequence ID" value="RFU76447.1"/>
    <property type="molecule type" value="Genomic_DNA"/>
</dbReference>
<dbReference type="OrthoDB" id="73875at2759"/>
<evidence type="ECO:0000313" key="2">
    <source>
        <dbReference type="EMBL" id="RFU76447.1"/>
    </source>
</evidence>
<feature type="transmembrane region" description="Helical" evidence="1">
    <location>
        <begin position="16"/>
        <end position="36"/>
    </location>
</feature>
<protein>
    <submittedName>
        <fullName evidence="2">Chitinase</fullName>
    </submittedName>
</protein>
<sequence>MKEIGETEKEEEQKNLIITIITAVLAVVLFVGEAAASAAGLANDAIAIYDIINDSESAPITIFGMLLGAASLPRTPESFKEPGKLHLKMKEAGDLSRLGKVFEDAGKMNRILKTCK</sequence>
<comment type="caution">
    <text evidence="2">The sequence shown here is derived from an EMBL/GenBank/DDBJ whole genome shotgun (WGS) entry which is preliminary data.</text>
</comment>
<dbReference type="AlphaFoldDB" id="A0A395NKV3"/>
<name>A0A395NKV3_TRIAR</name>
<keyword evidence="1" id="KW-0812">Transmembrane</keyword>
<evidence type="ECO:0000313" key="3">
    <source>
        <dbReference type="Proteomes" id="UP000266272"/>
    </source>
</evidence>
<dbReference type="Proteomes" id="UP000266272">
    <property type="component" value="Unassembled WGS sequence"/>
</dbReference>
<keyword evidence="1" id="KW-0472">Membrane</keyword>
<keyword evidence="1" id="KW-1133">Transmembrane helix</keyword>
<proteinExistence type="predicted"/>